<evidence type="ECO:0000313" key="2">
    <source>
        <dbReference type="Proteomes" id="UP000293852"/>
    </source>
</evidence>
<accession>A0A4Q7M6G1</accession>
<name>A0A4Q7M6G1_9MICO</name>
<keyword evidence="2" id="KW-1185">Reference proteome</keyword>
<sequence>MSNHRIAEPVLAPVPRPRVPVKWDDETKRAVTARCHHCDYAKHGRFPAELDLDAQHHRTQHRAGTIPVTRGPATAVDWQAVQS</sequence>
<gene>
    <name evidence="1" type="ORF">EV386_1969</name>
</gene>
<dbReference type="EMBL" id="SGWX01000001">
    <property type="protein sequence ID" value="RZS61659.1"/>
    <property type="molecule type" value="Genomic_DNA"/>
</dbReference>
<evidence type="ECO:0000313" key="1">
    <source>
        <dbReference type="EMBL" id="RZS61659.1"/>
    </source>
</evidence>
<dbReference type="AlphaFoldDB" id="A0A4Q7M6G1"/>
<proteinExistence type="predicted"/>
<dbReference type="RefSeq" id="WP_130414530.1">
    <property type="nucleotide sequence ID" value="NZ_SGWX01000001.1"/>
</dbReference>
<organism evidence="1 2">
    <name type="scientific">Xylanimonas ulmi</name>
    <dbReference type="NCBI Taxonomy" id="228973"/>
    <lineage>
        <taxon>Bacteria</taxon>
        <taxon>Bacillati</taxon>
        <taxon>Actinomycetota</taxon>
        <taxon>Actinomycetes</taxon>
        <taxon>Micrococcales</taxon>
        <taxon>Promicromonosporaceae</taxon>
        <taxon>Xylanimonas</taxon>
    </lineage>
</organism>
<reference evidence="1 2" key="1">
    <citation type="submission" date="2019-02" db="EMBL/GenBank/DDBJ databases">
        <title>Sequencing the genomes of 1000 actinobacteria strains.</title>
        <authorList>
            <person name="Klenk H.-P."/>
        </authorList>
    </citation>
    <scope>NUCLEOTIDE SEQUENCE [LARGE SCALE GENOMIC DNA]</scope>
    <source>
        <strain evidence="1 2">DSM 16932</strain>
    </source>
</reference>
<comment type="caution">
    <text evidence="1">The sequence shown here is derived from an EMBL/GenBank/DDBJ whole genome shotgun (WGS) entry which is preliminary data.</text>
</comment>
<protein>
    <submittedName>
        <fullName evidence="1">Uncharacterized protein</fullName>
    </submittedName>
</protein>
<dbReference type="Proteomes" id="UP000293852">
    <property type="component" value="Unassembled WGS sequence"/>
</dbReference>